<feature type="signal peptide" evidence="1">
    <location>
        <begin position="1"/>
        <end position="21"/>
    </location>
</feature>
<evidence type="ECO:0000313" key="3">
    <source>
        <dbReference type="EMBL" id="TCT09652.1"/>
    </source>
</evidence>
<comment type="caution">
    <text evidence="3">The sequence shown here is derived from an EMBL/GenBank/DDBJ whole genome shotgun (WGS) entry which is preliminary data.</text>
</comment>
<feature type="chain" id="PRO_5020441409" evidence="1">
    <location>
        <begin position="22"/>
        <end position="330"/>
    </location>
</feature>
<dbReference type="Gene3D" id="3.40.190.10">
    <property type="entry name" value="Periplasmic binding protein-like II"/>
    <property type="match status" value="2"/>
</dbReference>
<dbReference type="Pfam" id="PF09084">
    <property type="entry name" value="NMT1"/>
    <property type="match status" value="1"/>
</dbReference>
<gene>
    <name evidence="3" type="ORF">EDC26_103271</name>
</gene>
<proteinExistence type="predicted"/>
<evidence type="ECO:0000313" key="4">
    <source>
        <dbReference type="Proteomes" id="UP000295525"/>
    </source>
</evidence>
<accession>A0A4R3M957</accession>
<dbReference type="EMBL" id="SMAJ01000003">
    <property type="protein sequence ID" value="TCT09652.1"/>
    <property type="molecule type" value="Genomic_DNA"/>
</dbReference>
<dbReference type="AlphaFoldDB" id="A0A4R3M957"/>
<dbReference type="OrthoDB" id="286202at2"/>
<protein>
    <submittedName>
        <fullName evidence="3">ABC-type nitrate/sulfonate/bicarbonate transport system substrate-binding protein</fullName>
    </submittedName>
</protein>
<keyword evidence="1" id="KW-0732">Signal</keyword>
<dbReference type="PANTHER" id="PTHR30024">
    <property type="entry name" value="ALIPHATIC SULFONATES-BINDING PROTEIN-RELATED"/>
    <property type="match status" value="1"/>
</dbReference>
<evidence type="ECO:0000259" key="2">
    <source>
        <dbReference type="Pfam" id="PF09084"/>
    </source>
</evidence>
<dbReference type="SUPFAM" id="SSF53850">
    <property type="entry name" value="Periplasmic binding protein-like II"/>
    <property type="match status" value="1"/>
</dbReference>
<dbReference type="InterPro" id="IPR015168">
    <property type="entry name" value="SsuA/THI5"/>
</dbReference>
<dbReference type="RefSeq" id="WP_132580431.1">
    <property type="nucleotide sequence ID" value="NZ_SMAJ01000003.1"/>
</dbReference>
<reference evidence="3 4" key="1">
    <citation type="submission" date="2019-03" db="EMBL/GenBank/DDBJ databases">
        <title>Genomic Encyclopedia of Type Strains, Phase IV (KMG-IV): sequencing the most valuable type-strain genomes for metagenomic binning, comparative biology and taxonomic classification.</title>
        <authorList>
            <person name="Goeker M."/>
        </authorList>
    </citation>
    <scope>NUCLEOTIDE SEQUENCE [LARGE SCALE GENOMIC DNA]</scope>
    <source>
        <strain evidence="3 4">DSM 24591</strain>
    </source>
</reference>
<organism evidence="3 4">
    <name type="scientific">Paralcaligenes ureilyticus</name>
    <dbReference type="NCBI Taxonomy" id="627131"/>
    <lineage>
        <taxon>Bacteria</taxon>
        <taxon>Pseudomonadati</taxon>
        <taxon>Pseudomonadota</taxon>
        <taxon>Betaproteobacteria</taxon>
        <taxon>Burkholderiales</taxon>
        <taxon>Alcaligenaceae</taxon>
        <taxon>Paralcaligenes</taxon>
    </lineage>
</organism>
<sequence length="330" mass="35526">MKKIIVSMSLGIAAIVATVSAYGQTKVTIGTSRDPNNGAQILIAEQKGFFRDVGLDVTVKYFPSGGDLMSAFVGGSIQYGSAGTIPVLTIRSRPFPLKVIAQMSDISGAQQLIVKKTVSNLDELRGKKIGLLRGTASEALYDSIVSAYKFNSGSATLINMGPTDMITAFVHGDVDAVALWEPHSTHARKLGNGKTLISGTYGYLGGAAVEKRIYGDHALLFANESTLKKQPAVARLVIAALQKANDFIQNNRAETIQIMAKVYGLQPDEVGGILDVNRYTLQLNDQLTSDMEKLVKFLLTTKGITHPVRIVDLFDSTVLRSVRPDLVKVP</sequence>
<dbReference type="Proteomes" id="UP000295525">
    <property type="component" value="Unassembled WGS sequence"/>
</dbReference>
<evidence type="ECO:0000256" key="1">
    <source>
        <dbReference type="SAM" id="SignalP"/>
    </source>
</evidence>
<name>A0A4R3M957_9BURK</name>
<feature type="domain" description="SsuA/THI5-like" evidence="2">
    <location>
        <begin position="39"/>
        <end position="251"/>
    </location>
</feature>
<keyword evidence="4" id="KW-1185">Reference proteome</keyword>